<dbReference type="PANTHER" id="PTHR10783">
    <property type="entry name" value="XENOTROPIC AND POLYTROPIC RETROVIRUS RECEPTOR 1-RELATED"/>
    <property type="match status" value="1"/>
</dbReference>
<dbReference type="EnsemblMetazoa" id="LLOJ007137-RA">
    <property type="protein sequence ID" value="LLOJ007137-PA"/>
    <property type="gene ID" value="LLOJ007137"/>
</dbReference>
<feature type="domain" description="EXS" evidence="5">
    <location>
        <begin position="1"/>
        <end position="104"/>
    </location>
</feature>
<keyword evidence="3" id="KW-1133">Transmembrane helix</keyword>
<evidence type="ECO:0000256" key="4">
    <source>
        <dbReference type="ARBA" id="ARBA00023136"/>
    </source>
</evidence>
<dbReference type="GO" id="GO:0005886">
    <property type="term" value="C:plasma membrane"/>
    <property type="evidence" value="ECO:0007669"/>
    <property type="project" value="TreeGrafter"/>
</dbReference>
<dbReference type="VEuPathDB" id="VectorBase:LLOJ007137"/>
<sequence>MDWGLFDAKAGDNRFLREEIVYSSTWFYYFAIVEDLILRFGWTLSMSLIEGGYIEREIMITILSPLEVFRRFVWNYFRLENEHLNNCGNFRAVRDISVAPLDCS</sequence>
<protein>
    <recommendedName>
        <fullName evidence="5">EXS domain-containing protein</fullName>
    </recommendedName>
</protein>
<evidence type="ECO:0000313" key="6">
    <source>
        <dbReference type="EnsemblMetazoa" id="LLOJ007137-PA"/>
    </source>
</evidence>
<dbReference type="GO" id="GO:0005794">
    <property type="term" value="C:Golgi apparatus"/>
    <property type="evidence" value="ECO:0007669"/>
    <property type="project" value="TreeGrafter"/>
</dbReference>
<dbReference type="EMBL" id="AJWK01023638">
    <property type="status" value="NOT_ANNOTATED_CDS"/>
    <property type="molecule type" value="Genomic_DNA"/>
</dbReference>
<dbReference type="GO" id="GO:0006817">
    <property type="term" value="P:phosphate ion transport"/>
    <property type="evidence" value="ECO:0007669"/>
    <property type="project" value="TreeGrafter"/>
</dbReference>
<reference evidence="6" key="1">
    <citation type="submission" date="2020-05" db="UniProtKB">
        <authorList>
            <consortium name="EnsemblMetazoa"/>
        </authorList>
    </citation>
    <scope>IDENTIFICATION</scope>
    <source>
        <strain evidence="6">Jacobina</strain>
    </source>
</reference>
<comment type="subcellular location">
    <subcellularLocation>
        <location evidence="1">Membrane</location>
        <topology evidence="1">Multi-pass membrane protein</topology>
    </subcellularLocation>
</comment>
<dbReference type="Proteomes" id="UP000092461">
    <property type="component" value="Unassembled WGS sequence"/>
</dbReference>
<dbReference type="PROSITE" id="PS51380">
    <property type="entry name" value="EXS"/>
    <property type="match status" value="1"/>
</dbReference>
<dbReference type="PANTHER" id="PTHR10783:SF103">
    <property type="entry name" value="SOLUTE CARRIER FAMILY 53 MEMBER 1"/>
    <property type="match status" value="1"/>
</dbReference>
<keyword evidence="7" id="KW-1185">Reference proteome</keyword>
<dbReference type="GO" id="GO:0016036">
    <property type="term" value="P:cellular response to phosphate starvation"/>
    <property type="evidence" value="ECO:0007669"/>
    <property type="project" value="TreeGrafter"/>
</dbReference>
<keyword evidence="4" id="KW-0472">Membrane</keyword>
<organism evidence="6 7">
    <name type="scientific">Lutzomyia longipalpis</name>
    <name type="common">Sand fly</name>
    <dbReference type="NCBI Taxonomy" id="7200"/>
    <lineage>
        <taxon>Eukaryota</taxon>
        <taxon>Metazoa</taxon>
        <taxon>Ecdysozoa</taxon>
        <taxon>Arthropoda</taxon>
        <taxon>Hexapoda</taxon>
        <taxon>Insecta</taxon>
        <taxon>Pterygota</taxon>
        <taxon>Neoptera</taxon>
        <taxon>Endopterygota</taxon>
        <taxon>Diptera</taxon>
        <taxon>Nematocera</taxon>
        <taxon>Psychodoidea</taxon>
        <taxon>Psychodidae</taxon>
        <taxon>Lutzomyia</taxon>
        <taxon>Lutzomyia</taxon>
    </lineage>
</organism>
<dbReference type="Pfam" id="PF03124">
    <property type="entry name" value="EXS"/>
    <property type="match status" value="1"/>
</dbReference>
<accession>A0A1B0CQI8</accession>
<dbReference type="AlphaFoldDB" id="A0A1B0CQI8"/>
<keyword evidence="2" id="KW-0812">Transmembrane</keyword>
<dbReference type="InterPro" id="IPR004342">
    <property type="entry name" value="EXS_C"/>
</dbReference>
<proteinExistence type="predicted"/>
<dbReference type="GO" id="GO:0000822">
    <property type="term" value="F:inositol hexakisphosphate binding"/>
    <property type="evidence" value="ECO:0007669"/>
    <property type="project" value="TreeGrafter"/>
</dbReference>
<name>A0A1B0CQI8_LUTLO</name>
<evidence type="ECO:0000256" key="3">
    <source>
        <dbReference type="ARBA" id="ARBA00022989"/>
    </source>
</evidence>
<evidence type="ECO:0000259" key="5">
    <source>
        <dbReference type="PROSITE" id="PS51380"/>
    </source>
</evidence>
<evidence type="ECO:0000313" key="7">
    <source>
        <dbReference type="Proteomes" id="UP000092461"/>
    </source>
</evidence>
<dbReference type="VEuPathDB" id="VectorBase:LLONM1_003211"/>
<evidence type="ECO:0000256" key="2">
    <source>
        <dbReference type="ARBA" id="ARBA00022692"/>
    </source>
</evidence>
<evidence type="ECO:0000256" key="1">
    <source>
        <dbReference type="ARBA" id="ARBA00004141"/>
    </source>
</evidence>